<proteinExistence type="predicted"/>
<name>A0A5N6KY36_9ROSI</name>
<gene>
    <name evidence="2" type="ORF">FH972_024464</name>
</gene>
<evidence type="ECO:0000313" key="2">
    <source>
        <dbReference type="EMBL" id="KAB8360729.1"/>
    </source>
</evidence>
<protein>
    <submittedName>
        <fullName evidence="2">Uncharacterized protein</fullName>
    </submittedName>
</protein>
<dbReference type="AlphaFoldDB" id="A0A5N6KY36"/>
<reference evidence="2 3" key="1">
    <citation type="submission" date="2019-06" db="EMBL/GenBank/DDBJ databases">
        <title>A chromosomal-level reference genome of Carpinus fangiana (Coryloideae, Betulaceae).</title>
        <authorList>
            <person name="Yang X."/>
            <person name="Wang Z."/>
            <person name="Zhang L."/>
            <person name="Hao G."/>
            <person name="Liu J."/>
            <person name="Yang Y."/>
        </authorList>
    </citation>
    <scope>NUCLEOTIDE SEQUENCE [LARGE SCALE GENOMIC DNA]</scope>
    <source>
        <strain evidence="2">Cfa_2016G</strain>
        <tissue evidence="2">Leaf</tissue>
    </source>
</reference>
<dbReference type="Proteomes" id="UP000327013">
    <property type="component" value="Unassembled WGS sequence"/>
</dbReference>
<sequence>MGNSHSSQKNHKGKGPAQAPHQGQIHQSVHVEHHTIDPLKAGIPADLNPSHHLRHVNLVWRAIRMLDKAPGLNKVQRLSHWGIEVANHGADDGYIWDLVTDGNGHILVGGRHWEPRHGDTLEMKRSSIDFGTALSDAQIQRLASEALMWLRQSPQATENMYDQWNNNCQQFAGALATLLARADHQHANVNLDKVNKFFKKQPHMQAVGTSIPLVHHNAESGAHQYATAYGKRPPKKY</sequence>
<dbReference type="EMBL" id="VIBQ01000017">
    <property type="protein sequence ID" value="KAB8360729.1"/>
    <property type="molecule type" value="Genomic_DNA"/>
</dbReference>
<organism evidence="2 3">
    <name type="scientific">Carpinus fangiana</name>
    <dbReference type="NCBI Taxonomy" id="176857"/>
    <lineage>
        <taxon>Eukaryota</taxon>
        <taxon>Viridiplantae</taxon>
        <taxon>Streptophyta</taxon>
        <taxon>Embryophyta</taxon>
        <taxon>Tracheophyta</taxon>
        <taxon>Spermatophyta</taxon>
        <taxon>Magnoliopsida</taxon>
        <taxon>eudicotyledons</taxon>
        <taxon>Gunneridae</taxon>
        <taxon>Pentapetalae</taxon>
        <taxon>rosids</taxon>
        <taxon>fabids</taxon>
        <taxon>Fagales</taxon>
        <taxon>Betulaceae</taxon>
        <taxon>Carpinus</taxon>
    </lineage>
</organism>
<evidence type="ECO:0000256" key="1">
    <source>
        <dbReference type="SAM" id="MobiDB-lite"/>
    </source>
</evidence>
<comment type="caution">
    <text evidence="2">The sequence shown here is derived from an EMBL/GenBank/DDBJ whole genome shotgun (WGS) entry which is preliminary data.</text>
</comment>
<evidence type="ECO:0000313" key="3">
    <source>
        <dbReference type="Proteomes" id="UP000327013"/>
    </source>
</evidence>
<keyword evidence="3" id="KW-1185">Reference proteome</keyword>
<feature type="region of interest" description="Disordered" evidence="1">
    <location>
        <begin position="1"/>
        <end position="32"/>
    </location>
</feature>
<accession>A0A5N6KY36</accession>